<sequence>MSRKYKSLKRICSKQSSDLIKLRNKVPKNSFFKNMYRAITHNEFYLNKHTSNQIPYSHNDSLDSISHTSVSTRKKKNIRPNSALNVNSKKNYQILYGNQYPFKVSQEFQNMSTSVNESIKPAKPPSEGLQTLMGLMKEKSSIKSELKKARLEVASLIAHIKHRLDNYESRHDSSISTTFFSSDSKCVNCTMLFTSPPSREPEELKLLKPLKSSNTSDMKELKIVKKEIKKIKNKISKVNNKIDAHLAGNRVVPSYL</sequence>
<keyword evidence="2" id="KW-1185">Reference proteome</keyword>
<proteinExistence type="predicted"/>
<evidence type="ECO:0000313" key="1">
    <source>
        <dbReference type="EMBL" id="CAI2387274.1"/>
    </source>
</evidence>
<evidence type="ECO:0000313" key="2">
    <source>
        <dbReference type="Proteomes" id="UP001295684"/>
    </source>
</evidence>
<protein>
    <submittedName>
        <fullName evidence="1">Uncharacterized protein</fullName>
    </submittedName>
</protein>
<comment type="caution">
    <text evidence="1">The sequence shown here is derived from an EMBL/GenBank/DDBJ whole genome shotgun (WGS) entry which is preliminary data.</text>
</comment>
<accession>A0AAD2DAI8</accession>
<dbReference type="Proteomes" id="UP001295684">
    <property type="component" value="Unassembled WGS sequence"/>
</dbReference>
<dbReference type="EMBL" id="CAMPGE010029789">
    <property type="protein sequence ID" value="CAI2387274.1"/>
    <property type="molecule type" value="Genomic_DNA"/>
</dbReference>
<reference evidence="1" key="1">
    <citation type="submission" date="2023-07" db="EMBL/GenBank/DDBJ databases">
        <authorList>
            <consortium name="AG Swart"/>
            <person name="Singh M."/>
            <person name="Singh A."/>
            <person name="Seah K."/>
            <person name="Emmerich C."/>
        </authorList>
    </citation>
    <scope>NUCLEOTIDE SEQUENCE</scope>
    <source>
        <strain evidence="1">DP1</strain>
    </source>
</reference>
<organism evidence="1 2">
    <name type="scientific">Euplotes crassus</name>
    <dbReference type="NCBI Taxonomy" id="5936"/>
    <lineage>
        <taxon>Eukaryota</taxon>
        <taxon>Sar</taxon>
        <taxon>Alveolata</taxon>
        <taxon>Ciliophora</taxon>
        <taxon>Intramacronucleata</taxon>
        <taxon>Spirotrichea</taxon>
        <taxon>Hypotrichia</taxon>
        <taxon>Euplotida</taxon>
        <taxon>Euplotidae</taxon>
        <taxon>Moneuplotes</taxon>
    </lineage>
</organism>
<dbReference type="AlphaFoldDB" id="A0AAD2DAI8"/>
<gene>
    <name evidence="1" type="ORF">ECRASSUSDP1_LOCUS28903</name>
</gene>
<name>A0AAD2DAI8_EUPCR</name>